<evidence type="ECO:0000313" key="2">
    <source>
        <dbReference type="Proteomes" id="UP000828251"/>
    </source>
</evidence>
<comment type="caution">
    <text evidence="1">The sequence shown here is derived from an EMBL/GenBank/DDBJ whole genome shotgun (WGS) entry which is preliminary data.</text>
</comment>
<dbReference type="AlphaFoldDB" id="A0A9D3ZKZ6"/>
<evidence type="ECO:0000313" key="1">
    <source>
        <dbReference type="EMBL" id="KAH1045665.1"/>
    </source>
</evidence>
<accession>A0A9D3ZKZ6</accession>
<dbReference type="OrthoDB" id="1914518at2759"/>
<keyword evidence="2" id="KW-1185">Reference proteome</keyword>
<reference evidence="1 2" key="1">
    <citation type="journal article" date="2021" name="Plant Biotechnol. J.">
        <title>Multi-omics assisted identification of the key and species-specific regulatory components of drought-tolerant mechanisms in Gossypium stocksii.</title>
        <authorList>
            <person name="Yu D."/>
            <person name="Ke L."/>
            <person name="Zhang D."/>
            <person name="Wu Y."/>
            <person name="Sun Y."/>
            <person name="Mei J."/>
            <person name="Sun J."/>
            <person name="Sun Y."/>
        </authorList>
    </citation>
    <scope>NUCLEOTIDE SEQUENCE [LARGE SCALE GENOMIC DNA]</scope>
    <source>
        <strain evidence="2">cv. E1</strain>
        <tissue evidence="1">Leaf</tissue>
    </source>
</reference>
<gene>
    <name evidence="1" type="ORF">J1N35_036449</name>
</gene>
<feature type="non-terminal residue" evidence="1">
    <location>
        <position position="125"/>
    </location>
</feature>
<name>A0A9D3ZKZ6_9ROSI</name>
<dbReference type="InterPro" id="IPR021109">
    <property type="entry name" value="Peptidase_aspartic_dom_sf"/>
</dbReference>
<proteinExistence type="predicted"/>
<dbReference type="SUPFAM" id="SSF50630">
    <property type="entry name" value="Acid proteases"/>
    <property type="match status" value="1"/>
</dbReference>
<organism evidence="1 2">
    <name type="scientific">Gossypium stocksii</name>
    <dbReference type="NCBI Taxonomy" id="47602"/>
    <lineage>
        <taxon>Eukaryota</taxon>
        <taxon>Viridiplantae</taxon>
        <taxon>Streptophyta</taxon>
        <taxon>Embryophyta</taxon>
        <taxon>Tracheophyta</taxon>
        <taxon>Spermatophyta</taxon>
        <taxon>Magnoliopsida</taxon>
        <taxon>eudicotyledons</taxon>
        <taxon>Gunneridae</taxon>
        <taxon>Pentapetalae</taxon>
        <taxon>rosids</taxon>
        <taxon>malvids</taxon>
        <taxon>Malvales</taxon>
        <taxon>Malvaceae</taxon>
        <taxon>Malvoideae</taxon>
        <taxon>Gossypium</taxon>
    </lineage>
</organism>
<dbReference type="EMBL" id="JAIQCV010000011">
    <property type="protein sequence ID" value="KAH1045665.1"/>
    <property type="molecule type" value="Genomic_DNA"/>
</dbReference>
<feature type="non-terminal residue" evidence="1">
    <location>
        <position position="1"/>
    </location>
</feature>
<protein>
    <submittedName>
        <fullName evidence="1">Uncharacterized protein</fullName>
    </submittedName>
</protein>
<sequence length="125" mass="14746">KLQWRYLKKKRELIKSDHWIKIKKEDDIESVCSIEDEPSDRTICAIPAYPEEIPYSESDYSDVHMLQAQVQKDYSNIIPFPHIPVKIYLDKYSKPITIIAFIDTGAAKTIMNPYALPKDWWKPYV</sequence>
<dbReference type="Proteomes" id="UP000828251">
    <property type="component" value="Unassembled WGS sequence"/>
</dbReference>